<comment type="caution">
    <text evidence="1">The sequence shown here is derived from an EMBL/GenBank/DDBJ whole genome shotgun (WGS) entry which is preliminary data.</text>
</comment>
<evidence type="ECO:0000313" key="2">
    <source>
        <dbReference type="Proteomes" id="UP001147700"/>
    </source>
</evidence>
<proteinExistence type="predicted"/>
<dbReference type="InterPro" id="IPR014580">
    <property type="entry name" value="UCP033199"/>
</dbReference>
<dbReference type="Gene3D" id="1.10.8.290">
    <property type="entry name" value="uncharacterized protein sp1917 domain"/>
    <property type="match status" value="1"/>
</dbReference>
<dbReference type="EMBL" id="JAPCID010000045">
    <property type="protein sequence ID" value="MDA0140822.1"/>
    <property type="molecule type" value="Genomic_DNA"/>
</dbReference>
<evidence type="ECO:0000313" key="1">
    <source>
        <dbReference type="EMBL" id="MDA0140822.1"/>
    </source>
</evidence>
<dbReference type="Proteomes" id="UP001147700">
    <property type="component" value="Unassembled WGS sequence"/>
</dbReference>
<dbReference type="RefSeq" id="WP_202958190.1">
    <property type="nucleotide sequence ID" value="NZ_JAPCID010000045.1"/>
</dbReference>
<name>A0ABT4RQP8_9ACTN</name>
<dbReference type="Pfam" id="PF09966">
    <property type="entry name" value="DUF2200"/>
    <property type="match status" value="1"/>
</dbReference>
<dbReference type="InterPro" id="IPR023204">
    <property type="entry name" value="SP1917_dom_sf"/>
</dbReference>
<sequence>MAGHRIYSMSVASVYPHYVTKAEKKGRTKEEVNEILCWLTGYDERELGEQLERGTDFERFFAEAPALNPSRKLITGVICGVRVEDIEEPLMQEIRYLDKLVDELARGKAMEKILRAP</sequence>
<reference evidence="1" key="1">
    <citation type="submission" date="2022-10" db="EMBL/GenBank/DDBJ databases">
        <title>The WGS of Solirubrobacter sp. CPCC 204708.</title>
        <authorList>
            <person name="Jiang Z."/>
        </authorList>
    </citation>
    <scope>NUCLEOTIDE SEQUENCE</scope>
    <source>
        <strain evidence="1">CPCC 204708</strain>
    </source>
</reference>
<accession>A0ABT4RQP8</accession>
<gene>
    <name evidence="1" type="ORF">OJ962_25220</name>
</gene>
<dbReference type="PIRSF" id="PIRSF033199">
    <property type="entry name" value="UCP033199"/>
    <property type="match status" value="1"/>
</dbReference>
<protein>
    <submittedName>
        <fullName evidence="1">DUF2200 domain-containing protein</fullName>
    </submittedName>
</protein>
<organism evidence="1 2">
    <name type="scientific">Solirubrobacter deserti</name>
    <dbReference type="NCBI Taxonomy" id="2282478"/>
    <lineage>
        <taxon>Bacteria</taxon>
        <taxon>Bacillati</taxon>
        <taxon>Actinomycetota</taxon>
        <taxon>Thermoleophilia</taxon>
        <taxon>Solirubrobacterales</taxon>
        <taxon>Solirubrobacteraceae</taxon>
        <taxon>Solirubrobacter</taxon>
    </lineage>
</organism>
<keyword evidence="2" id="KW-1185">Reference proteome</keyword>